<gene>
    <name evidence="1" type="ORF">D1781_06925</name>
</gene>
<name>A0A3A1U6L8_9MICO</name>
<evidence type="ECO:0000313" key="1">
    <source>
        <dbReference type="EMBL" id="RIX31097.1"/>
    </source>
</evidence>
<reference evidence="2" key="1">
    <citation type="submission" date="2018-09" db="EMBL/GenBank/DDBJ databases">
        <authorList>
            <person name="Kim I."/>
        </authorList>
    </citation>
    <scope>NUCLEOTIDE SEQUENCE [LARGE SCALE GENOMIC DNA]</scope>
    <source>
        <strain evidence="2">DD4a</strain>
    </source>
</reference>
<dbReference type="EMBL" id="QXTG01000001">
    <property type="protein sequence ID" value="RIX31097.1"/>
    <property type="molecule type" value="Genomic_DNA"/>
</dbReference>
<evidence type="ECO:0000313" key="2">
    <source>
        <dbReference type="Proteomes" id="UP000265742"/>
    </source>
</evidence>
<accession>A0A3A1U6L8</accession>
<comment type="caution">
    <text evidence="1">The sequence shown here is derived from an EMBL/GenBank/DDBJ whole genome shotgun (WGS) entry which is preliminary data.</text>
</comment>
<sequence>MTASQPEARHDLFVMRGGGAAAPAGLTFVAVPLRHEAMLEIPALPALAARTLADRVRTDCTGPVALKRWRPVTRFTP</sequence>
<protein>
    <submittedName>
        <fullName evidence="1">Uncharacterized protein</fullName>
    </submittedName>
</protein>
<dbReference type="Proteomes" id="UP000265742">
    <property type="component" value="Unassembled WGS sequence"/>
</dbReference>
<proteinExistence type="predicted"/>
<organism evidence="1 2">
    <name type="scientific">Amnibacterium setariae</name>
    <dbReference type="NCBI Taxonomy" id="2306585"/>
    <lineage>
        <taxon>Bacteria</taxon>
        <taxon>Bacillati</taxon>
        <taxon>Actinomycetota</taxon>
        <taxon>Actinomycetes</taxon>
        <taxon>Micrococcales</taxon>
        <taxon>Microbacteriaceae</taxon>
        <taxon>Amnibacterium</taxon>
    </lineage>
</organism>
<keyword evidence="2" id="KW-1185">Reference proteome</keyword>
<dbReference type="AlphaFoldDB" id="A0A3A1U6L8"/>